<evidence type="ECO:0000256" key="1">
    <source>
        <dbReference type="ARBA" id="ARBA00006964"/>
    </source>
</evidence>
<comment type="similarity">
    <text evidence="1">Belongs to the GTP cyclohydrolase I type 2/NIF3 family.</text>
</comment>
<proteinExistence type="inferred from homology"/>
<dbReference type="PANTHER" id="PTHR13799">
    <property type="entry name" value="NGG1 INTERACTING FACTOR 3"/>
    <property type="match status" value="1"/>
</dbReference>
<organism evidence="6 7">
    <name type="scientific">Desulfotignum phosphitoxidans DSM 13687</name>
    <dbReference type="NCBI Taxonomy" id="1286635"/>
    <lineage>
        <taxon>Bacteria</taxon>
        <taxon>Pseudomonadati</taxon>
        <taxon>Thermodesulfobacteriota</taxon>
        <taxon>Desulfobacteria</taxon>
        <taxon>Desulfobacterales</taxon>
        <taxon>Desulfobacteraceae</taxon>
        <taxon>Desulfotignum</taxon>
    </lineage>
</organism>
<reference evidence="6 7" key="1">
    <citation type="journal article" date="2013" name="Genome Announc.">
        <title>Draft Genome Sequence of Desulfotignum phosphitoxidans DSM 13687 Strain FiPS-3.</title>
        <authorList>
            <person name="Poehlein A."/>
            <person name="Daniel R."/>
            <person name="Simeonova D.D."/>
        </authorList>
    </citation>
    <scope>NUCLEOTIDE SEQUENCE [LARGE SCALE GENOMIC DNA]</scope>
    <source>
        <strain evidence="6 7">DSM 13687</strain>
    </source>
</reference>
<feature type="binding site" evidence="5">
    <location>
        <position position="68"/>
    </location>
    <ligand>
        <name>a divalent metal cation</name>
        <dbReference type="ChEBI" id="CHEBI:60240"/>
        <label>1</label>
    </ligand>
</feature>
<feature type="binding site" evidence="5">
    <location>
        <position position="236"/>
    </location>
    <ligand>
        <name>a divalent metal cation</name>
        <dbReference type="ChEBI" id="CHEBI:60240"/>
        <label>1</label>
    </ligand>
</feature>
<dbReference type="InterPro" id="IPR002678">
    <property type="entry name" value="DUF34/NIF3"/>
</dbReference>
<evidence type="ECO:0000313" key="7">
    <source>
        <dbReference type="Proteomes" id="UP000014216"/>
    </source>
</evidence>
<name>S0G1C2_9BACT</name>
<dbReference type="EMBL" id="APJX01000005">
    <property type="protein sequence ID" value="EMS79249.1"/>
    <property type="molecule type" value="Genomic_DNA"/>
</dbReference>
<comment type="subunit">
    <text evidence="2">Homohexamer.</text>
</comment>
<dbReference type="Pfam" id="PF01784">
    <property type="entry name" value="DUF34_NIF3"/>
    <property type="match status" value="1"/>
</dbReference>
<protein>
    <recommendedName>
        <fullName evidence="3">GTP cyclohydrolase 1 type 2 homolog</fullName>
    </recommendedName>
</protein>
<dbReference type="RefSeq" id="WP_006966341.1">
    <property type="nucleotide sequence ID" value="NZ_APJX01000005.1"/>
</dbReference>
<feature type="binding site" evidence="5">
    <location>
        <position position="106"/>
    </location>
    <ligand>
        <name>a divalent metal cation</name>
        <dbReference type="ChEBI" id="CHEBI:60240"/>
        <label>1</label>
    </ligand>
</feature>
<accession>S0G1C2</accession>
<dbReference type="GO" id="GO:0005737">
    <property type="term" value="C:cytoplasm"/>
    <property type="evidence" value="ECO:0007669"/>
    <property type="project" value="TreeGrafter"/>
</dbReference>
<keyword evidence="4 5" id="KW-0479">Metal-binding</keyword>
<keyword evidence="7" id="KW-1185">Reference proteome</keyword>
<dbReference type="Gene3D" id="3.40.1390.30">
    <property type="entry name" value="NIF3 (NGG1p interacting factor 3)-like"/>
    <property type="match status" value="2"/>
</dbReference>
<comment type="caution">
    <text evidence="6">The sequence shown here is derived from an EMBL/GenBank/DDBJ whole genome shotgun (WGS) entry which is preliminary data.</text>
</comment>
<dbReference type="FunFam" id="3.40.1390.30:FF:000001">
    <property type="entry name" value="GTP cyclohydrolase 1 type 2"/>
    <property type="match status" value="1"/>
</dbReference>
<gene>
    <name evidence="6" type="ORF">Dpo_5c01740</name>
</gene>
<dbReference type="NCBIfam" id="TIGR00486">
    <property type="entry name" value="YbgI_SA1388"/>
    <property type="match status" value="1"/>
</dbReference>
<evidence type="ECO:0000313" key="6">
    <source>
        <dbReference type="EMBL" id="EMS79249.1"/>
    </source>
</evidence>
<dbReference type="OrthoDB" id="9792792at2"/>
<evidence type="ECO:0000256" key="3">
    <source>
        <dbReference type="ARBA" id="ARBA00022112"/>
    </source>
</evidence>
<evidence type="ECO:0000256" key="4">
    <source>
        <dbReference type="ARBA" id="ARBA00022723"/>
    </source>
</evidence>
<dbReference type="PANTHER" id="PTHR13799:SF14">
    <property type="entry name" value="GTP CYCLOHYDROLASE 1 TYPE 2 HOMOLOG"/>
    <property type="match status" value="1"/>
</dbReference>
<feature type="binding site" evidence="5">
    <location>
        <position position="232"/>
    </location>
    <ligand>
        <name>a divalent metal cation</name>
        <dbReference type="ChEBI" id="CHEBI:60240"/>
        <label>1</label>
    </ligand>
</feature>
<evidence type="ECO:0000256" key="2">
    <source>
        <dbReference type="ARBA" id="ARBA00011643"/>
    </source>
</evidence>
<dbReference type="GO" id="GO:0046872">
    <property type="term" value="F:metal ion binding"/>
    <property type="evidence" value="ECO:0007669"/>
    <property type="project" value="UniProtKB-KW"/>
</dbReference>
<dbReference type="PATRIC" id="fig|1286635.3.peg.2645"/>
<dbReference type="Proteomes" id="UP000014216">
    <property type="component" value="Unassembled WGS sequence"/>
</dbReference>
<dbReference type="InterPro" id="IPR036069">
    <property type="entry name" value="DUF34/NIF3_sf"/>
</dbReference>
<dbReference type="SUPFAM" id="SSF102705">
    <property type="entry name" value="NIF3 (NGG1p interacting factor 3)-like"/>
    <property type="match status" value="1"/>
</dbReference>
<evidence type="ECO:0000256" key="5">
    <source>
        <dbReference type="PIRSR" id="PIRSR602678-1"/>
    </source>
</evidence>
<sequence length="273" mass="29122">MNPTVKQLLSLIGTDIAPWHLAESWDNCGLCAGNPEWPVQKVLVGLDPGMPVLQAAQQWQADMILTHHPLFITPEKTIDFSVMPGLAIALAATRKMAIVCAHTNLDKAENGLNDYLADRLNITVTRALEADSPELSPSAALTGLGRIGTLPAPVSLTRVADQIKSQLNVQPVRVVGDPDLVIHDIAVCSGSGGGLIPAFLTSGASVYVTGDIKYHEARLIESHGKALIDVGHFASEIIAKDLLTRRLNQAVSRAGFSLEIRAFAGETDPFVSI</sequence>
<feature type="binding site" evidence="5">
    <location>
        <position position="67"/>
    </location>
    <ligand>
        <name>a divalent metal cation</name>
        <dbReference type="ChEBI" id="CHEBI:60240"/>
        <label>1</label>
    </ligand>
</feature>
<dbReference type="AlphaFoldDB" id="S0G1C2"/>